<name>A0A0F9M4A3_9ZZZZ</name>
<dbReference type="GO" id="GO:0046872">
    <property type="term" value="F:metal ion binding"/>
    <property type="evidence" value="ECO:0007669"/>
    <property type="project" value="UniProtKB-KW"/>
</dbReference>
<keyword evidence="1" id="KW-0813">Transport</keyword>
<evidence type="ECO:0000256" key="2">
    <source>
        <dbReference type="ARBA" id="ARBA00022617"/>
    </source>
</evidence>
<keyword evidence="3" id="KW-0479">Metal-binding</keyword>
<comment type="caution">
    <text evidence="7">The sequence shown here is derived from an EMBL/GenBank/DDBJ whole genome shotgun (WGS) entry which is preliminary data.</text>
</comment>
<gene>
    <name evidence="7" type="ORF">LCGC14_1430350</name>
</gene>
<keyword evidence="2" id="KW-0349">Heme</keyword>
<proteinExistence type="predicted"/>
<evidence type="ECO:0000256" key="3">
    <source>
        <dbReference type="ARBA" id="ARBA00022723"/>
    </source>
</evidence>
<organism evidence="7">
    <name type="scientific">marine sediment metagenome</name>
    <dbReference type="NCBI Taxonomy" id="412755"/>
    <lineage>
        <taxon>unclassified sequences</taxon>
        <taxon>metagenomes</taxon>
        <taxon>ecological metagenomes</taxon>
    </lineage>
</organism>
<dbReference type="Gene3D" id="2.60.40.1190">
    <property type="match status" value="1"/>
</dbReference>
<dbReference type="EMBL" id="LAZR01009629">
    <property type="protein sequence ID" value="KKM71465.1"/>
    <property type="molecule type" value="Genomic_DNA"/>
</dbReference>
<accession>A0A0F9M4A3</accession>
<evidence type="ECO:0000259" key="6">
    <source>
        <dbReference type="SMART" id="SM00887"/>
    </source>
</evidence>
<reference evidence="7" key="1">
    <citation type="journal article" date="2015" name="Nature">
        <title>Complex archaea that bridge the gap between prokaryotes and eukaryotes.</title>
        <authorList>
            <person name="Spang A."/>
            <person name="Saw J.H."/>
            <person name="Jorgensen S.L."/>
            <person name="Zaremba-Niedzwiedzka K."/>
            <person name="Martijn J."/>
            <person name="Lind A.E."/>
            <person name="van Eijk R."/>
            <person name="Schleper C."/>
            <person name="Guy L."/>
            <person name="Ettema T.J."/>
        </authorList>
    </citation>
    <scope>NUCLEOTIDE SEQUENCE</scope>
</reference>
<dbReference type="GO" id="GO:0020037">
    <property type="term" value="F:heme binding"/>
    <property type="evidence" value="ECO:0007669"/>
    <property type="project" value="InterPro"/>
</dbReference>
<feature type="domain" description="Cytochrome c-552/DMSO reductase-like haem-binding" evidence="6">
    <location>
        <begin position="45"/>
        <end position="278"/>
    </location>
</feature>
<dbReference type="InterPro" id="IPR019020">
    <property type="entry name" value="Cyt-c552/DMSO_Rdtase_haem-bd"/>
</dbReference>
<evidence type="ECO:0000256" key="4">
    <source>
        <dbReference type="ARBA" id="ARBA00022982"/>
    </source>
</evidence>
<evidence type="ECO:0000256" key="5">
    <source>
        <dbReference type="ARBA" id="ARBA00023004"/>
    </source>
</evidence>
<dbReference type="Pfam" id="PF09459">
    <property type="entry name" value="EB_dh"/>
    <property type="match status" value="1"/>
</dbReference>
<dbReference type="SMART" id="SM00887">
    <property type="entry name" value="EB_dh"/>
    <property type="match status" value="1"/>
</dbReference>
<keyword evidence="5" id="KW-0408">Iron</keyword>
<protein>
    <recommendedName>
        <fullName evidence="6">Cytochrome c-552/DMSO reductase-like haem-binding domain-containing protein</fullName>
    </recommendedName>
</protein>
<keyword evidence="4" id="KW-0249">Electron transport</keyword>
<sequence length="290" mass="32917">MVKKTICFLFCLLVFIPSAHAERRRFVEIVSHRVDMDVSKVGLDTEAWKGIKPYRHPLQAQFLEVPKPVEVGVKEIFVQSIHNGKHISFRLAWKDETKDDSIGLMNFSDGAALQFPVNKEELPEYFMGEEKKPVHILYWKAWRSKDLRDGFQTTKSAYPNMTTDIYTFDYPVKGKGTEKTQAEKDIFIPGKAAKNPLSFPIKGIIAELSATGPGTITFKNIENTSGDARWENGEWTVIFRRPLTVKDSESVQFKPGEKMPVAFAVWEGSRMESAGRKAVSPAWAEVEVEK</sequence>
<evidence type="ECO:0000256" key="1">
    <source>
        <dbReference type="ARBA" id="ARBA00022448"/>
    </source>
</evidence>
<evidence type="ECO:0000313" key="7">
    <source>
        <dbReference type="EMBL" id="KKM71465.1"/>
    </source>
</evidence>
<dbReference type="AlphaFoldDB" id="A0A0F9M4A3"/>